<name>A0A6V8L690_9ACTN</name>
<proteinExistence type="predicted"/>
<reference evidence="2 3" key="1">
    <citation type="submission" date="2020-03" db="EMBL/GenBank/DDBJ databases">
        <title>Whole genome shotgun sequence of Phytohabitans rumicis NBRC 108638.</title>
        <authorList>
            <person name="Komaki H."/>
            <person name="Tamura T."/>
        </authorList>
    </citation>
    <scope>NUCLEOTIDE SEQUENCE [LARGE SCALE GENOMIC DNA]</scope>
    <source>
        <strain evidence="2 3">NBRC 108638</strain>
    </source>
</reference>
<dbReference type="Proteomes" id="UP000482960">
    <property type="component" value="Unassembled WGS sequence"/>
</dbReference>
<feature type="compositionally biased region" description="Polar residues" evidence="1">
    <location>
        <begin position="83"/>
        <end position="93"/>
    </location>
</feature>
<evidence type="ECO:0000256" key="1">
    <source>
        <dbReference type="SAM" id="MobiDB-lite"/>
    </source>
</evidence>
<accession>A0A6V8L690</accession>
<dbReference type="EMBL" id="BLPG01000001">
    <property type="protein sequence ID" value="GFJ92753.1"/>
    <property type="molecule type" value="Genomic_DNA"/>
</dbReference>
<keyword evidence="3" id="KW-1185">Reference proteome</keyword>
<evidence type="ECO:0000313" key="2">
    <source>
        <dbReference type="EMBL" id="GFJ92753.1"/>
    </source>
</evidence>
<dbReference type="AlphaFoldDB" id="A0A6V8L690"/>
<reference evidence="2 3" key="2">
    <citation type="submission" date="2020-03" db="EMBL/GenBank/DDBJ databases">
        <authorList>
            <person name="Ichikawa N."/>
            <person name="Kimura A."/>
            <person name="Kitahashi Y."/>
            <person name="Uohara A."/>
        </authorList>
    </citation>
    <scope>NUCLEOTIDE SEQUENCE [LARGE SCALE GENOMIC DNA]</scope>
    <source>
        <strain evidence="2 3">NBRC 108638</strain>
    </source>
</reference>
<organism evidence="2 3">
    <name type="scientific">Phytohabitans rumicis</name>
    <dbReference type="NCBI Taxonomy" id="1076125"/>
    <lineage>
        <taxon>Bacteria</taxon>
        <taxon>Bacillati</taxon>
        <taxon>Actinomycetota</taxon>
        <taxon>Actinomycetes</taxon>
        <taxon>Micromonosporales</taxon>
        <taxon>Micromonosporaceae</taxon>
    </lineage>
</organism>
<feature type="region of interest" description="Disordered" evidence="1">
    <location>
        <begin position="72"/>
        <end position="93"/>
    </location>
</feature>
<protein>
    <submittedName>
        <fullName evidence="2">Uncharacterized protein</fullName>
    </submittedName>
</protein>
<evidence type="ECO:0000313" key="3">
    <source>
        <dbReference type="Proteomes" id="UP000482960"/>
    </source>
</evidence>
<sequence>MTAVPSVWHTIVTVAPSATVVHASYEVPGAARTVSAEPAVLTVPVAARAGPDVPRSTAVTAVAVTAVPRRNRLGASERMPAVSSPSIHDTYNA</sequence>
<gene>
    <name evidence="2" type="ORF">Prum_063950</name>
</gene>
<comment type="caution">
    <text evidence="2">The sequence shown here is derived from an EMBL/GenBank/DDBJ whole genome shotgun (WGS) entry which is preliminary data.</text>
</comment>